<accession>A0A7J7RXR7</accession>
<proteinExistence type="predicted"/>
<gene>
    <name evidence="1" type="ORF">mRhiFer1_009292</name>
</gene>
<sequence length="172" mass="18604">MPPCWFHRHFCWRPLSSPSAAPASFLRKLGSPWERGCPWGRPLSSVPCSSADIPGRRKGARCPPHAHVLARAGGRASAEESRNSGRERLAAISARAPRSATEELQPPTGSRASLECYLLCSLIEVPCISALPGKQSFISNVLPFQTTEEPPGFRILGDGTKYFLPGLPQEGS</sequence>
<dbReference type="Proteomes" id="UP000585614">
    <property type="component" value="Unassembled WGS sequence"/>
</dbReference>
<evidence type="ECO:0000313" key="1">
    <source>
        <dbReference type="EMBL" id="KAF6280913.1"/>
    </source>
</evidence>
<comment type="caution">
    <text evidence="1">The sequence shown here is derived from an EMBL/GenBank/DDBJ whole genome shotgun (WGS) entry which is preliminary data.</text>
</comment>
<evidence type="ECO:0000313" key="2">
    <source>
        <dbReference type="Proteomes" id="UP000585614"/>
    </source>
</evidence>
<reference evidence="1 2" key="1">
    <citation type="journal article" date="2020" name="Nature">
        <title>Six reference-quality genomes reveal evolution of bat adaptations.</title>
        <authorList>
            <person name="Jebb D."/>
            <person name="Huang Z."/>
            <person name="Pippel M."/>
            <person name="Hughes G.M."/>
            <person name="Lavrichenko K."/>
            <person name="Devanna P."/>
            <person name="Winkler S."/>
            <person name="Jermiin L.S."/>
            <person name="Skirmuntt E.C."/>
            <person name="Katzourakis A."/>
            <person name="Burkitt-Gray L."/>
            <person name="Ray D.A."/>
            <person name="Sullivan K.A.M."/>
            <person name="Roscito J.G."/>
            <person name="Kirilenko B.M."/>
            <person name="Davalos L.M."/>
            <person name="Corthals A.P."/>
            <person name="Power M.L."/>
            <person name="Jones G."/>
            <person name="Ransome R.D."/>
            <person name="Dechmann D.K.N."/>
            <person name="Locatelli A.G."/>
            <person name="Puechmaille S.J."/>
            <person name="Fedrigo O."/>
            <person name="Jarvis E.D."/>
            <person name="Hiller M."/>
            <person name="Vernes S.C."/>
            <person name="Myers E.W."/>
            <person name="Teeling E.C."/>
        </authorList>
    </citation>
    <scope>NUCLEOTIDE SEQUENCE [LARGE SCALE GENOMIC DNA]</scope>
    <source>
        <strain evidence="1">MRhiFer1</strain>
        <tissue evidence="1">Lung</tissue>
    </source>
</reference>
<name>A0A7J7RXR7_RHIFE</name>
<organism evidence="1 2">
    <name type="scientific">Rhinolophus ferrumequinum</name>
    <name type="common">Greater horseshoe bat</name>
    <dbReference type="NCBI Taxonomy" id="59479"/>
    <lineage>
        <taxon>Eukaryota</taxon>
        <taxon>Metazoa</taxon>
        <taxon>Chordata</taxon>
        <taxon>Craniata</taxon>
        <taxon>Vertebrata</taxon>
        <taxon>Euteleostomi</taxon>
        <taxon>Mammalia</taxon>
        <taxon>Eutheria</taxon>
        <taxon>Laurasiatheria</taxon>
        <taxon>Chiroptera</taxon>
        <taxon>Yinpterochiroptera</taxon>
        <taxon>Rhinolophoidea</taxon>
        <taxon>Rhinolophidae</taxon>
        <taxon>Rhinolophinae</taxon>
        <taxon>Rhinolophus</taxon>
    </lineage>
</organism>
<protein>
    <submittedName>
        <fullName evidence="1">Uncharacterized protein</fullName>
    </submittedName>
</protein>
<dbReference type="EMBL" id="JACAGC010000024">
    <property type="protein sequence ID" value="KAF6280913.1"/>
    <property type="molecule type" value="Genomic_DNA"/>
</dbReference>
<dbReference type="AlphaFoldDB" id="A0A7J7RXR7"/>